<sequence length="98" mass="11330">MATTVRSDHYTPSPEHTFSSISHRPADGCALDLLHPFNERSEVRRNEKKWNTPVAVCNLGLARGKSNLERIANGFRRCFSTFKFVRGIYRRECFFHVS</sequence>
<evidence type="ECO:0000256" key="1">
    <source>
        <dbReference type="SAM" id="MobiDB-lite"/>
    </source>
</evidence>
<proteinExistence type="predicted"/>
<comment type="caution">
    <text evidence="2">The sequence shown here is derived from an EMBL/GenBank/DDBJ whole genome shotgun (WGS) entry which is preliminary data.</text>
</comment>
<dbReference type="EMBL" id="JAWDGP010007073">
    <property type="protein sequence ID" value="KAK3730548.1"/>
    <property type="molecule type" value="Genomic_DNA"/>
</dbReference>
<keyword evidence="3" id="KW-1185">Reference proteome</keyword>
<dbReference type="Proteomes" id="UP001283361">
    <property type="component" value="Unassembled WGS sequence"/>
</dbReference>
<feature type="region of interest" description="Disordered" evidence="1">
    <location>
        <begin position="1"/>
        <end position="24"/>
    </location>
</feature>
<evidence type="ECO:0000313" key="3">
    <source>
        <dbReference type="Proteomes" id="UP001283361"/>
    </source>
</evidence>
<reference evidence="2" key="1">
    <citation type="journal article" date="2023" name="G3 (Bethesda)">
        <title>A reference genome for the long-term kleptoplast-retaining sea slug Elysia crispata morphotype clarki.</title>
        <authorList>
            <person name="Eastman K.E."/>
            <person name="Pendleton A.L."/>
            <person name="Shaikh M.A."/>
            <person name="Suttiyut T."/>
            <person name="Ogas R."/>
            <person name="Tomko P."/>
            <person name="Gavelis G."/>
            <person name="Widhalm J.R."/>
            <person name="Wisecaver J.H."/>
        </authorList>
    </citation>
    <scope>NUCLEOTIDE SEQUENCE</scope>
    <source>
        <strain evidence="2">ECLA1</strain>
    </source>
</reference>
<name>A0AAE0Y2B2_9GAST</name>
<organism evidence="2 3">
    <name type="scientific">Elysia crispata</name>
    <name type="common">lettuce slug</name>
    <dbReference type="NCBI Taxonomy" id="231223"/>
    <lineage>
        <taxon>Eukaryota</taxon>
        <taxon>Metazoa</taxon>
        <taxon>Spiralia</taxon>
        <taxon>Lophotrochozoa</taxon>
        <taxon>Mollusca</taxon>
        <taxon>Gastropoda</taxon>
        <taxon>Heterobranchia</taxon>
        <taxon>Euthyneura</taxon>
        <taxon>Panpulmonata</taxon>
        <taxon>Sacoglossa</taxon>
        <taxon>Placobranchoidea</taxon>
        <taxon>Plakobranchidae</taxon>
        <taxon>Elysia</taxon>
    </lineage>
</organism>
<evidence type="ECO:0000313" key="2">
    <source>
        <dbReference type="EMBL" id="KAK3730548.1"/>
    </source>
</evidence>
<accession>A0AAE0Y2B2</accession>
<protein>
    <submittedName>
        <fullName evidence="2">Uncharacterized protein</fullName>
    </submittedName>
</protein>
<dbReference type="AlphaFoldDB" id="A0AAE0Y2B2"/>
<gene>
    <name evidence="2" type="ORF">RRG08_006398</name>
</gene>